<protein>
    <submittedName>
        <fullName evidence="3">Response regulator</fullName>
    </submittedName>
</protein>
<comment type="caution">
    <text evidence="3">The sequence shown here is derived from an EMBL/GenBank/DDBJ whole genome shotgun (WGS) entry which is preliminary data.</text>
</comment>
<proteinExistence type="predicted"/>
<evidence type="ECO:0000313" key="3">
    <source>
        <dbReference type="EMBL" id="MBD2705087.1"/>
    </source>
</evidence>
<dbReference type="PROSITE" id="PS50110">
    <property type="entry name" value="RESPONSE_REGULATORY"/>
    <property type="match status" value="1"/>
</dbReference>
<organism evidence="3 4">
    <name type="scientific">Spirosoma profusum</name>
    <dbReference type="NCBI Taxonomy" id="2771354"/>
    <lineage>
        <taxon>Bacteria</taxon>
        <taxon>Pseudomonadati</taxon>
        <taxon>Bacteroidota</taxon>
        <taxon>Cytophagia</taxon>
        <taxon>Cytophagales</taxon>
        <taxon>Cytophagaceae</taxon>
        <taxon>Spirosoma</taxon>
    </lineage>
</organism>
<dbReference type="SUPFAM" id="SSF52172">
    <property type="entry name" value="CheY-like"/>
    <property type="match status" value="1"/>
</dbReference>
<dbReference type="InterPro" id="IPR001789">
    <property type="entry name" value="Sig_transdc_resp-reg_receiver"/>
</dbReference>
<dbReference type="GO" id="GO:0000160">
    <property type="term" value="P:phosphorelay signal transduction system"/>
    <property type="evidence" value="ECO:0007669"/>
    <property type="project" value="InterPro"/>
</dbReference>
<dbReference type="PANTHER" id="PTHR44520">
    <property type="entry name" value="RESPONSE REGULATOR RCP1-RELATED"/>
    <property type="match status" value="1"/>
</dbReference>
<evidence type="ECO:0000313" key="4">
    <source>
        <dbReference type="Proteomes" id="UP000598820"/>
    </source>
</evidence>
<keyword evidence="1" id="KW-0597">Phosphoprotein</keyword>
<dbReference type="RefSeq" id="WP_190892193.1">
    <property type="nucleotide sequence ID" value="NZ_JACWZY010000044.1"/>
</dbReference>
<name>A0A927AVB5_9BACT</name>
<dbReference type="InterPro" id="IPR052893">
    <property type="entry name" value="TCS_response_regulator"/>
</dbReference>
<reference evidence="3" key="1">
    <citation type="submission" date="2020-09" db="EMBL/GenBank/DDBJ databases">
        <authorList>
            <person name="Kim M.K."/>
        </authorList>
    </citation>
    <scope>NUCLEOTIDE SEQUENCE</scope>
    <source>
        <strain evidence="3">BT702</strain>
    </source>
</reference>
<gene>
    <name evidence="3" type="ORF">IC229_30960</name>
</gene>
<evidence type="ECO:0000259" key="2">
    <source>
        <dbReference type="PROSITE" id="PS50110"/>
    </source>
</evidence>
<sequence length="162" mass="18811">MKSQLPSNTSLQDNFRNASLLIIEDNQDHGILMKESIEQCLPEVKTAIVSSEAEALRFLNQCRIEEWNYPKLILLDLYLPDRQNGWRLLEQIKAMPAAMGKIPVVLLSQSNSQTDVAEAYQRGCSSYLVKPRLSTDWLRYFQSLRTYWWETVTLPRIDISLF</sequence>
<dbReference type="PANTHER" id="PTHR44520:SF2">
    <property type="entry name" value="RESPONSE REGULATOR RCP1"/>
    <property type="match status" value="1"/>
</dbReference>
<accession>A0A927AVB5</accession>
<feature type="modified residue" description="4-aspartylphosphate" evidence="1">
    <location>
        <position position="76"/>
    </location>
</feature>
<dbReference type="Gene3D" id="3.40.50.2300">
    <property type="match status" value="1"/>
</dbReference>
<dbReference type="Proteomes" id="UP000598820">
    <property type="component" value="Unassembled WGS sequence"/>
</dbReference>
<dbReference type="InterPro" id="IPR011006">
    <property type="entry name" value="CheY-like_superfamily"/>
</dbReference>
<evidence type="ECO:0000256" key="1">
    <source>
        <dbReference type="PROSITE-ProRule" id="PRU00169"/>
    </source>
</evidence>
<dbReference type="Pfam" id="PF00072">
    <property type="entry name" value="Response_reg"/>
    <property type="match status" value="1"/>
</dbReference>
<dbReference type="AlphaFoldDB" id="A0A927AVB5"/>
<dbReference type="EMBL" id="JACWZY010000044">
    <property type="protein sequence ID" value="MBD2705087.1"/>
    <property type="molecule type" value="Genomic_DNA"/>
</dbReference>
<dbReference type="SMART" id="SM00448">
    <property type="entry name" value="REC"/>
    <property type="match status" value="1"/>
</dbReference>
<feature type="domain" description="Response regulatory" evidence="2">
    <location>
        <begin position="19"/>
        <end position="145"/>
    </location>
</feature>
<keyword evidence="4" id="KW-1185">Reference proteome</keyword>